<gene>
    <name evidence="1" type="ORF">METZ01_LOCUS320085</name>
</gene>
<dbReference type="InterPro" id="IPR011990">
    <property type="entry name" value="TPR-like_helical_dom_sf"/>
</dbReference>
<dbReference type="PROSITE" id="PS50293">
    <property type="entry name" value="TPR_REGION"/>
    <property type="match status" value="1"/>
</dbReference>
<organism evidence="1">
    <name type="scientific">marine metagenome</name>
    <dbReference type="NCBI Taxonomy" id="408172"/>
    <lineage>
        <taxon>unclassified sequences</taxon>
        <taxon>metagenomes</taxon>
        <taxon>ecological metagenomes</taxon>
    </lineage>
</organism>
<dbReference type="AlphaFoldDB" id="A0A382P5W6"/>
<evidence type="ECO:0000313" key="1">
    <source>
        <dbReference type="EMBL" id="SVC67231.1"/>
    </source>
</evidence>
<proteinExistence type="predicted"/>
<name>A0A382P5W6_9ZZZZ</name>
<dbReference type="EMBL" id="UINC01104232">
    <property type="protein sequence ID" value="SVC67231.1"/>
    <property type="molecule type" value="Genomic_DNA"/>
</dbReference>
<feature type="non-terminal residue" evidence="1">
    <location>
        <position position="1"/>
    </location>
</feature>
<dbReference type="InterPro" id="IPR019734">
    <property type="entry name" value="TPR_rpt"/>
</dbReference>
<dbReference type="SUPFAM" id="SSF48452">
    <property type="entry name" value="TPR-like"/>
    <property type="match status" value="1"/>
</dbReference>
<dbReference type="Pfam" id="PF00515">
    <property type="entry name" value="TPR_1"/>
    <property type="match status" value="1"/>
</dbReference>
<protein>
    <submittedName>
        <fullName evidence="1">Uncharacterized protein</fullName>
    </submittedName>
</protein>
<reference evidence="1" key="1">
    <citation type="submission" date="2018-05" db="EMBL/GenBank/DDBJ databases">
        <authorList>
            <person name="Lanie J.A."/>
            <person name="Ng W.-L."/>
            <person name="Kazmierczak K.M."/>
            <person name="Andrzejewski T.M."/>
            <person name="Davidsen T.M."/>
            <person name="Wayne K.J."/>
            <person name="Tettelin H."/>
            <person name="Glass J.I."/>
            <person name="Rusch D."/>
            <person name="Podicherti R."/>
            <person name="Tsui H.-C.T."/>
            <person name="Winkler M.E."/>
        </authorList>
    </citation>
    <scope>NUCLEOTIDE SEQUENCE</scope>
</reference>
<sequence length="65" mass="7465">VEKTEDLLLSAKEALVQKKIDKSIELFSNVLEREPENSVALFSRGTAYFSKKDYQQALHDFTKCI</sequence>
<dbReference type="Gene3D" id="1.25.40.10">
    <property type="entry name" value="Tetratricopeptide repeat domain"/>
    <property type="match status" value="1"/>
</dbReference>
<accession>A0A382P5W6</accession>
<feature type="non-terminal residue" evidence="1">
    <location>
        <position position="65"/>
    </location>
</feature>